<feature type="region of interest" description="Disordered" evidence="1">
    <location>
        <begin position="1"/>
        <end position="42"/>
    </location>
</feature>
<dbReference type="EnsemblMetazoa" id="CJA38483.1">
    <property type="protein sequence ID" value="CJA38483.1"/>
    <property type="gene ID" value="WBGene00214330"/>
</dbReference>
<feature type="compositionally biased region" description="Basic residues" evidence="1">
    <location>
        <begin position="28"/>
        <end position="39"/>
    </location>
</feature>
<proteinExistence type="predicted"/>
<evidence type="ECO:0000313" key="2">
    <source>
        <dbReference type="EnsemblMetazoa" id="CJA38483.1"/>
    </source>
</evidence>
<dbReference type="AlphaFoldDB" id="A0A8R1EPW2"/>
<name>A0A8R1EPW2_CAEJA</name>
<protein>
    <submittedName>
        <fullName evidence="2">Uncharacterized protein</fullName>
    </submittedName>
</protein>
<feature type="region of interest" description="Disordered" evidence="1">
    <location>
        <begin position="57"/>
        <end position="78"/>
    </location>
</feature>
<sequence>MRMRRVDTSRSNTDPDPDPAEDGDKTVTRKARRKRRRPRSSAAVVVVEEDEVLVEEEVEQEREDVEPNVYEASGFNPQSANHLSTVHIVISTSSSTVFTWNLTRSSILTTFAL</sequence>
<keyword evidence="3" id="KW-1185">Reference proteome</keyword>
<reference evidence="3" key="1">
    <citation type="submission" date="2010-08" db="EMBL/GenBank/DDBJ databases">
        <authorList>
            <consortium name="Caenorhabditis japonica Sequencing Consortium"/>
            <person name="Wilson R.K."/>
        </authorList>
    </citation>
    <scope>NUCLEOTIDE SEQUENCE [LARGE SCALE GENOMIC DNA]</scope>
    <source>
        <strain evidence="3">DF5081</strain>
    </source>
</reference>
<accession>A0A8R1EPW2</accession>
<evidence type="ECO:0000313" key="3">
    <source>
        <dbReference type="Proteomes" id="UP000005237"/>
    </source>
</evidence>
<organism evidence="2 3">
    <name type="scientific">Caenorhabditis japonica</name>
    <dbReference type="NCBI Taxonomy" id="281687"/>
    <lineage>
        <taxon>Eukaryota</taxon>
        <taxon>Metazoa</taxon>
        <taxon>Ecdysozoa</taxon>
        <taxon>Nematoda</taxon>
        <taxon>Chromadorea</taxon>
        <taxon>Rhabditida</taxon>
        <taxon>Rhabditina</taxon>
        <taxon>Rhabditomorpha</taxon>
        <taxon>Rhabditoidea</taxon>
        <taxon>Rhabditidae</taxon>
        <taxon>Peloderinae</taxon>
        <taxon>Caenorhabditis</taxon>
    </lineage>
</organism>
<dbReference type="Proteomes" id="UP000005237">
    <property type="component" value="Unassembled WGS sequence"/>
</dbReference>
<reference evidence="2" key="2">
    <citation type="submission" date="2022-06" db="UniProtKB">
        <authorList>
            <consortium name="EnsemblMetazoa"/>
        </authorList>
    </citation>
    <scope>IDENTIFICATION</scope>
    <source>
        <strain evidence="2">DF5081</strain>
    </source>
</reference>
<feature type="compositionally biased region" description="Acidic residues" evidence="1">
    <location>
        <begin position="57"/>
        <end position="66"/>
    </location>
</feature>
<evidence type="ECO:0000256" key="1">
    <source>
        <dbReference type="SAM" id="MobiDB-lite"/>
    </source>
</evidence>